<evidence type="ECO:0000313" key="2">
    <source>
        <dbReference type="EMBL" id="GBN67202.1"/>
    </source>
</evidence>
<proteinExistence type="predicted"/>
<comment type="caution">
    <text evidence="2">The sequence shown here is derived from an EMBL/GenBank/DDBJ whole genome shotgun (WGS) entry which is preliminary data.</text>
</comment>
<reference evidence="2 3" key="1">
    <citation type="journal article" date="2019" name="Sci. Rep.">
        <title>Orb-weaving spider Araneus ventricosus genome elucidates the spidroin gene catalogue.</title>
        <authorList>
            <person name="Kono N."/>
            <person name="Nakamura H."/>
            <person name="Ohtoshi R."/>
            <person name="Moran D.A.P."/>
            <person name="Shinohara A."/>
            <person name="Yoshida Y."/>
            <person name="Fujiwara M."/>
            <person name="Mori M."/>
            <person name="Tomita M."/>
            <person name="Arakawa K."/>
        </authorList>
    </citation>
    <scope>NUCLEOTIDE SEQUENCE [LARGE SCALE GENOMIC DNA]</scope>
</reference>
<evidence type="ECO:0000256" key="1">
    <source>
        <dbReference type="SAM" id="MobiDB-lite"/>
    </source>
</evidence>
<dbReference type="EMBL" id="BGPR01014906">
    <property type="protein sequence ID" value="GBN67202.1"/>
    <property type="molecule type" value="Genomic_DNA"/>
</dbReference>
<feature type="region of interest" description="Disordered" evidence="1">
    <location>
        <begin position="64"/>
        <end position="83"/>
    </location>
</feature>
<gene>
    <name evidence="2" type="ORF">AVEN_223016_1</name>
</gene>
<organism evidence="2 3">
    <name type="scientific">Araneus ventricosus</name>
    <name type="common">Orbweaver spider</name>
    <name type="synonym">Epeira ventricosa</name>
    <dbReference type="NCBI Taxonomy" id="182803"/>
    <lineage>
        <taxon>Eukaryota</taxon>
        <taxon>Metazoa</taxon>
        <taxon>Ecdysozoa</taxon>
        <taxon>Arthropoda</taxon>
        <taxon>Chelicerata</taxon>
        <taxon>Arachnida</taxon>
        <taxon>Araneae</taxon>
        <taxon>Araneomorphae</taxon>
        <taxon>Entelegynae</taxon>
        <taxon>Araneoidea</taxon>
        <taxon>Araneidae</taxon>
        <taxon>Araneus</taxon>
    </lineage>
</organism>
<evidence type="ECO:0000313" key="3">
    <source>
        <dbReference type="Proteomes" id="UP000499080"/>
    </source>
</evidence>
<accession>A0A4Y2QUY8</accession>
<dbReference type="Proteomes" id="UP000499080">
    <property type="component" value="Unassembled WGS sequence"/>
</dbReference>
<protein>
    <submittedName>
        <fullName evidence="2">Uncharacterized protein</fullName>
    </submittedName>
</protein>
<name>A0A4Y2QUY8_ARAVE</name>
<keyword evidence="3" id="KW-1185">Reference proteome</keyword>
<feature type="compositionally biased region" description="Basic and acidic residues" evidence="1">
    <location>
        <begin position="72"/>
        <end position="83"/>
    </location>
</feature>
<dbReference type="AlphaFoldDB" id="A0A4Y2QUY8"/>
<sequence>MVEVHRAGAIYMLMKRSRREPSSHKTICIIEERGLVTQRPPPIRIECLGYTPNGTKGRFLSHPISRSLLEPNDSKHGDAGGVM</sequence>